<accession>A0A168R4I2</accession>
<evidence type="ECO:0000313" key="7">
    <source>
        <dbReference type="EMBL" id="SAM06087.1"/>
    </source>
</evidence>
<evidence type="ECO:0000256" key="1">
    <source>
        <dbReference type="ARBA" id="ARBA00022679"/>
    </source>
</evidence>
<dbReference type="OrthoDB" id="10261027at2759"/>
<keyword evidence="3" id="KW-0418">Kinase</keyword>
<dbReference type="InterPro" id="IPR051681">
    <property type="entry name" value="Ser/Thr_Kinases-Pseudokinases"/>
</dbReference>
<dbReference type="InParanoid" id="A0A168R4I2"/>
<feature type="compositionally biased region" description="Pro residues" evidence="5">
    <location>
        <begin position="331"/>
        <end position="342"/>
    </location>
</feature>
<name>A0A168R4I2_ABSGL</name>
<keyword evidence="2" id="KW-0547">Nucleotide-binding</keyword>
<organism evidence="7">
    <name type="scientific">Absidia glauca</name>
    <name type="common">Pin mould</name>
    <dbReference type="NCBI Taxonomy" id="4829"/>
    <lineage>
        <taxon>Eukaryota</taxon>
        <taxon>Fungi</taxon>
        <taxon>Fungi incertae sedis</taxon>
        <taxon>Mucoromycota</taxon>
        <taxon>Mucoromycotina</taxon>
        <taxon>Mucoromycetes</taxon>
        <taxon>Mucorales</taxon>
        <taxon>Cunninghamellaceae</taxon>
        <taxon>Absidia</taxon>
    </lineage>
</organism>
<reference evidence="7" key="1">
    <citation type="submission" date="2016-04" db="EMBL/GenBank/DDBJ databases">
        <authorList>
            <person name="Evans L.H."/>
            <person name="Alamgir A."/>
            <person name="Owens N."/>
            <person name="Weber N.D."/>
            <person name="Virtaneva K."/>
            <person name="Barbian K."/>
            <person name="Babar A."/>
            <person name="Rosenke K."/>
        </authorList>
    </citation>
    <scope>NUCLEOTIDE SEQUENCE [LARGE SCALE GENOMIC DNA]</scope>
    <source>
        <strain evidence="7">CBS 101.48</strain>
    </source>
</reference>
<evidence type="ECO:0000256" key="3">
    <source>
        <dbReference type="ARBA" id="ARBA00022777"/>
    </source>
</evidence>
<dbReference type="PANTHER" id="PTHR44329">
    <property type="entry name" value="SERINE/THREONINE-PROTEIN KINASE TNNI3K-RELATED"/>
    <property type="match status" value="1"/>
</dbReference>
<dbReference type="Gene3D" id="1.10.510.10">
    <property type="entry name" value="Transferase(Phosphotransferase) domain 1"/>
    <property type="match status" value="2"/>
</dbReference>
<proteinExistence type="predicted"/>
<dbReference type="InterPro" id="IPR011009">
    <property type="entry name" value="Kinase-like_dom_sf"/>
</dbReference>
<dbReference type="GO" id="GO:0005524">
    <property type="term" value="F:ATP binding"/>
    <property type="evidence" value="ECO:0007669"/>
    <property type="project" value="UniProtKB-KW"/>
</dbReference>
<protein>
    <recommendedName>
        <fullName evidence="6">Protein kinase domain-containing protein</fullName>
    </recommendedName>
</protein>
<evidence type="ECO:0000256" key="2">
    <source>
        <dbReference type="ARBA" id="ARBA00022741"/>
    </source>
</evidence>
<evidence type="ECO:0000256" key="4">
    <source>
        <dbReference type="ARBA" id="ARBA00022840"/>
    </source>
</evidence>
<dbReference type="GO" id="GO:0004674">
    <property type="term" value="F:protein serine/threonine kinase activity"/>
    <property type="evidence" value="ECO:0007669"/>
    <property type="project" value="TreeGrafter"/>
</dbReference>
<dbReference type="STRING" id="4829.A0A168R4I2"/>
<dbReference type="SMART" id="SM00220">
    <property type="entry name" value="S_TKc"/>
    <property type="match status" value="1"/>
</dbReference>
<dbReference type="SUPFAM" id="SSF56112">
    <property type="entry name" value="Protein kinase-like (PK-like)"/>
    <property type="match status" value="1"/>
</dbReference>
<evidence type="ECO:0000256" key="5">
    <source>
        <dbReference type="SAM" id="MobiDB-lite"/>
    </source>
</evidence>
<keyword evidence="4" id="KW-0067">ATP-binding</keyword>
<dbReference type="Proteomes" id="UP000078561">
    <property type="component" value="Unassembled WGS sequence"/>
</dbReference>
<dbReference type="EMBL" id="LT554489">
    <property type="protein sequence ID" value="SAM06087.1"/>
    <property type="molecule type" value="Genomic_DNA"/>
</dbReference>
<evidence type="ECO:0000259" key="6">
    <source>
        <dbReference type="PROSITE" id="PS50011"/>
    </source>
</evidence>
<gene>
    <name evidence="7" type="primary">ABSGL_11963.1 scaffold 12357</name>
</gene>
<feature type="compositionally biased region" description="Low complexity" evidence="5">
    <location>
        <begin position="343"/>
        <end position="358"/>
    </location>
</feature>
<keyword evidence="1" id="KW-0808">Transferase</keyword>
<feature type="region of interest" description="Disordered" evidence="5">
    <location>
        <begin position="328"/>
        <end position="368"/>
    </location>
</feature>
<feature type="domain" description="Protein kinase" evidence="6">
    <location>
        <begin position="157"/>
        <end position="502"/>
    </location>
</feature>
<dbReference type="AlphaFoldDB" id="A0A168R4I2"/>
<dbReference type="OMA" id="LVDITFM"/>
<evidence type="ECO:0000313" key="8">
    <source>
        <dbReference type="Proteomes" id="UP000078561"/>
    </source>
</evidence>
<keyword evidence="8" id="KW-1185">Reference proteome</keyword>
<dbReference type="PROSITE" id="PS50011">
    <property type="entry name" value="PROTEIN_KINASE_DOM"/>
    <property type="match status" value="1"/>
</dbReference>
<sequence>MLKDYLLPCDARFYSQYAKPLVSANSPLFDLDVFDLLYDGDTTMDFTQAYTEFQSDALAQYEMHPRFGRYVWDIGDQWYQKWNVIFSMENMWQWSGQLPIALQDPYSLDMLRPWLNHITERHNIHPHHRQLLENICGYLFTWQKSNKPLSNAGTIRLNTIPFYPPSWFTGKKLQSNVEEGDHLASSYVANFEPPYRINDRVPERWDLVFLKGLTFDPNNEKLDIDPSLIASIIPLYGLTVHFDEGTGYSYLMMVMRKASFGNLETNLQTVIPTDYQKPRRQALSITKAVKDLHWEYIHGNVHPRNILFNFDDTLGELVDATFMQRKQPVPSTIPAPPPPPSQQQPLLQPQSHPITIASPTPPISPNEPSIPYIDQEHHQSYIQQLSTQPRKIRHPHYHCMKHKKGGMSGRWPYVAPEIAQGLSGPTTEADIYSLGVILWQLISRITFPPDAPIDPWVFRIEPIPGILPEWEQLYADCLVSDPAKRPSAYMVYRRLEKMNITVPQPQPSSSSSSLSSLSVSASASSSTLVSVSLSSPATPQRSILPIDQETLDYIHQRRKEIDAFMEEHQDQFSSPHQRLTRLREDVILTASVTRSVNHGLESYPTPVQGFSSHDSA</sequence>
<dbReference type="PANTHER" id="PTHR44329:SF288">
    <property type="entry name" value="MITOGEN-ACTIVATED PROTEIN KINASE KINASE KINASE 20"/>
    <property type="match status" value="1"/>
</dbReference>
<dbReference type="InterPro" id="IPR000719">
    <property type="entry name" value="Prot_kinase_dom"/>
</dbReference>